<dbReference type="SUPFAM" id="SSF63748">
    <property type="entry name" value="Tudor/PWWP/MBT"/>
    <property type="match status" value="1"/>
</dbReference>
<feature type="compositionally biased region" description="Low complexity" evidence="8">
    <location>
        <begin position="1043"/>
        <end position="1056"/>
    </location>
</feature>
<feature type="compositionally biased region" description="Basic and acidic residues" evidence="8">
    <location>
        <begin position="509"/>
        <end position="532"/>
    </location>
</feature>
<feature type="compositionally biased region" description="Basic and acidic residues" evidence="8">
    <location>
        <begin position="1060"/>
        <end position="1082"/>
    </location>
</feature>
<dbReference type="Proteomes" id="UP001341840">
    <property type="component" value="Unassembled WGS sequence"/>
</dbReference>
<feature type="compositionally biased region" description="Basic and acidic residues" evidence="8">
    <location>
        <begin position="633"/>
        <end position="649"/>
    </location>
</feature>
<evidence type="ECO:0000256" key="5">
    <source>
        <dbReference type="ARBA" id="ARBA00023204"/>
    </source>
</evidence>
<feature type="compositionally biased region" description="Basic and acidic residues" evidence="8">
    <location>
        <begin position="1116"/>
        <end position="1157"/>
    </location>
</feature>
<evidence type="ECO:0000256" key="6">
    <source>
        <dbReference type="ARBA" id="ARBA00023242"/>
    </source>
</evidence>
<dbReference type="EMBL" id="JASCZI010151852">
    <property type="protein sequence ID" value="MED6174668.1"/>
    <property type="molecule type" value="Genomic_DNA"/>
</dbReference>
<evidence type="ECO:0000256" key="7">
    <source>
        <dbReference type="ARBA" id="ARBA00023306"/>
    </source>
</evidence>
<dbReference type="PANTHER" id="PTHR12663">
    <property type="entry name" value="ANDROGEN INDUCED INHIBITOR OF PROLIFERATION AS3 / PDS5-RELATED"/>
    <property type="match status" value="1"/>
</dbReference>
<feature type="region of interest" description="Disordered" evidence="8">
    <location>
        <begin position="269"/>
        <end position="945"/>
    </location>
</feature>
<dbReference type="SUPFAM" id="SSF48371">
    <property type="entry name" value="ARM repeat"/>
    <property type="match status" value="1"/>
</dbReference>
<dbReference type="InterPro" id="IPR016024">
    <property type="entry name" value="ARM-type_fold"/>
</dbReference>
<name>A0ABU6VR65_9FABA</name>
<feature type="compositionally biased region" description="Acidic residues" evidence="8">
    <location>
        <begin position="1188"/>
        <end position="1197"/>
    </location>
</feature>
<keyword evidence="2" id="KW-0132">Cell division</keyword>
<organism evidence="9 10">
    <name type="scientific">Stylosanthes scabra</name>
    <dbReference type="NCBI Taxonomy" id="79078"/>
    <lineage>
        <taxon>Eukaryota</taxon>
        <taxon>Viridiplantae</taxon>
        <taxon>Streptophyta</taxon>
        <taxon>Embryophyta</taxon>
        <taxon>Tracheophyta</taxon>
        <taxon>Spermatophyta</taxon>
        <taxon>Magnoliopsida</taxon>
        <taxon>eudicotyledons</taxon>
        <taxon>Gunneridae</taxon>
        <taxon>Pentapetalae</taxon>
        <taxon>rosids</taxon>
        <taxon>fabids</taxon>
        <taxon>Fabales</taxon>
        <taxon>Fabaceae</taxon>
        <taxon>Papilionoideae</taxon>
        <taxon>50 kb inversion clade</taxon>
        <taxon>dalbergioids sensu lato</taxon>
        <taxon>Dalbergieae</taxon>
        <taxon>Pterocarpus clade</taxon>
        <taxon>Stylosanthes</taxon>
    </lineage>
</organism>
<feature type="compositionally biased region" description="Low complexity" evidence="8">
    <location>
        <begin position="461"/>
        <end position="473"/>
    </location>
</feature>
<evidence type="ECO:0000256" key="2">
    <source>
        <dbReference type="ARBA" id="ARBA00022618"/>
    </source>
</evidence>
<feature type="compositionally biased region" description="Basic and acidic residues" evidence="8">
    <location>
        <begin position="561"/>
        <end position="606"/>
    </location>
</feature>
<sequence length="1224" mass="133962">MALSEKELEEKLLEAGGKLVDPPSSVAELLPLLDQVEAFLSEVEQSPPNTMQNAISPSMKALIADGLVRHSDTDVKVAVASCISEITRITAPEAPYDDDQMKEVFRLIVSSFENLHDKSSRSYAKRASILETVAKVRSCVVMLDLECDALILEMFQHFLKEIRESHPENVLSSMETIMILVLDESEDISVDLISPLLSSIKKDNEEVLPIARKLGERVLESCATKLKPYLVQAVRTLGISIEDYGSVLASICQDACDGLEPNDLCATGDHVEDKNKSEKQAEEETKHVATEDTMEAAPSQQDKPVGDGSPKSVMSNGTAQVGHDDTSADPKSVKKQEDVNCSDQSKGANISVHNLPNDLDTEKVDNSDQKQEQATQREVRKPSSSTKVTESSDVQDVTNEKEAEEKLDPESHSKNTSTSPHENHSVEAAEHLENDKEINVDTEKIDSSERKQEQATERQGSKTSLSTKLIKSSEAQAIANEKEAEKEHDLESQSKEFRQENSVEEGPSEGDKMIHLDFEKVNGSEQKKEEATLKQGRKPSPSTKLTKPFQAIANDKEAEEEIHSESKKVPSSTQEDHPVEAEVPSENDKEIELGAEKVDNSLREQEQGTNSQGRKHSPLTKLTESSEVQAVANEKEAKKELDSESHSKEVPSSPQDNHSVEAEGPSEKDKVLGTEKVDISQQKHEQATKMQGREPSSSNKLTEASEVQAVANKTEAEKELDSESQKKESTSSHENRSVEAAGPLENDKKIYLKISLPKKAGSNESEAVASFPSNDSLRDENRPKKLGQVKTKDGVKEKGPEKDHAKKLLDGTIDSETKPGRQSVKKAIGKSVKKTPGSDSVKKGSRVTSDPDAKKHSAKKVDQSDKVGDGSSSRQREQKKKLGRGGAKTETVAVKDADKEMASSTRSVTKSNKDEASEETPKTKVKRKLTSEKENESETKEYGENLVGLRVEVWWPDDCEFYKGIIDSFDSAEKKHKVMYDDGDEEILNLRTEKWNVIEVDSDTNQEGGGNHASPDASADMPPKKKGKASAGEPIKQGKIDASSKSAGVAASSASRFSHKPKDGSKSKVSKTTDKLKDEVSKKVNTKSGDNKSDTVAQKLASKSKDTGITKKSKPKSNDKKETPKTGKPKQDTTKMSKCKGNDKQETQKTGKSKQETPKTAVSGGKPNGNSSRKAKYSLLKRKLLESENSDDSEGEKEDTKSKTTSSSKAQGSEAKGGKKRRRT</sequence>
<keyword evidence="4" id="KW-0498">Mitosis</keyword>
<dbReference type="Pfam" id="PF20168">
    <property type="entry name" value="PDS5"/>
    <property type="match status" value="1"/>
</dbReference>
<dbReference type="PANTHER" id="PTHR12663:SF3">
    <property type="entry name" value="SISTER CHROMATID COHESION PROTEIN PDS5 HOMOLOG C"/>
    <property type="match status" value="1"/>
</dbReference>
<proteinExistence type="predicted"/>
<keyword evidence="6" id="KW-0539">Nucleus</keyword>
<feature type="compositionally biased region" description="Basic and acidic residues" evidence="8">
    <location>
        <begin position="269"/>
        <end position="290"/>
    </location>
</feature>
<evidence type="ECO:0000256" key="1">
    <source>
        <dbReference type="ARBA" id="ARBA00004123"/>
    </source>
</evidence>
<comment type="subcellular location">
    <subcellularLocation>
        <location evidence="1">Nucleus</location>
    </subcellularLocation>
</comment>
<feature type="compositionally biased region" description="Basic and acidic residues" evidence="8">
    <location>
        <begin position="790"/>
        <end position="819"/>
    </location>
</feature>
<evidence type="ECO:0000256" key="3">
    <source>
        <dbReference type="ARBA" id="ARBA00022763"/>
    </source>
</evidence>
<feature type="compositionally biased region" description="Basic and acidic residues" evidence="8">
    <location>
        <begin position="911"/>
        <end position="922"/>
    </location>
</feature>
<feature type="compositionally biased region" description="Basic and acidic residues" evidence="8">
    <location>
        <begin position="929"/>
        <end position="943"/>
    </location>
</feature>
<feature type="compositionally biased region" description="Basic and acidic residues" evidence="8">
    <location>
        <begin position="322"/>
        <end position="338"/>
    </location>
</feature>
<dbReference type="CDD" id="cd20404">
    <property type="entry name" value="Tudor_Agenet_AtEML-like"/>
    <property type="match status" value="1"/>
</dbReference>
<feature type="compositionally biased region" description="Basic and acidic residues" evidence="8">
    <location>
        <begin position="480"/>
        <end position="501"/>
    </location>
</feature>
<comment type="caution">
    <text evidence="9">The sequence shown here is derived from an EMBL/GenBank/DDBJ whole genome shotgun (WGS) entry which is preliminary data.</text>
</comment>
<feature type="compositionally biased region" description="Polar residues" evidence="8">
    <location>
        <begin position="339"/>
        <end position="354"/>
    </location>
</feature>
<evidence type="ECO:0000313" key="9">
    <source>
        <dbReference type="EMBL" id="MED6174668.1"/>
    </source>
</evidence>
<feature type="compositionally biased region" description="Basic and acidic residues" evidence="8">
    <location>
        <begin position="421"/>
        <end position="460"/>
    </location>
</feature>
<keyword evidence="5" id="KW-0234">DNA repair</keyword>
<evidence type="ECO:0000313" key="10">
    <source>
        <dbReference type="Proteomes" id="UP001341840"/>
    </source>
</evidence>
<evidence type="ECO:0000256" key="8">
    <source>
        <dbReference type="SAM" id="MobiDB-lite"/>
    </source>
</evidence>
<evidence type="ECO:0000256" key="4">
    <source>
        <dbReference type="ARBA" id="ARBA00022776"/>
    </source>
</evidence>
<feature type="compositionally biased region" description="Basic residues" evidence="8">
    <location>
        <begin position="1173"/>
        <end position="1182"/>
    </location>
</feature>
<accession>A0ABU6VR65</accession>
<feature type="region of interest" description="Disordered" evidence="8">
    <location>
        <begin position="999"/>
        <end position="1224"/>
    </location>
</feature>
<gene>
    <name evidence="9" type="ORF">PIB30_071187</name>
</gene>
<protein>
    <submittedName>
        <fullName evidence="9">Uncharacterized protein</fullName>
    </submittedName>
</protein>
<feature type="compositionally biased region" description="Basic and acidic residues" evidence="8">
    <location>
        <begin position="360"/>
        <end position="381"/>
    </location>
</feature>
<keyword evidence="3" id="KW-0227">DNA damage</keyword>
<dbReference type="InterPro" id="IPR039776">
    <property type="entry name" value="Pds5"/>
</dbReference>
<feature type="compositionally biased region" description="Basic and acidic residues" evidence="8">
    <location>
        <begin position="658"/>
        <end position="687"/>
    </location>
</feature>
<dbReference type="Gene3D" id="2.30.30.140">
    <property type="match status" value="1"/>
</dbReference>
<feature type="compositionally biased region" description="Basic and acidic residues" evidence="8">
    <location>
        <begin position="849"/>
        <end position="868"/>
    </location>
</feature>
<feature type="compositionally biased region" description="Basic and acidic residues" evidence="8">
    <location>
        <begin position="714"/>
        <end position="737"/>
    </location>
</feature>
<feature type="compositionally biased region" description="Basic and acidic residues" evidence="8">
    <location>
        <begin position="398"/>
        <end position="413"/>
    </location>
</feature>
<reference evidence="9 10" key="1">
    <citation type="journal article" date="2023" name="Plants (Basel)">
        <title>Bridging the Gap: Combining Genomics and Transcriptomics Approaches to Understand Stylosanthes scabra, an Orphan Legume from the Brazilian Caatinga.</title>
        <authorList>
            <person name="Ferreira-Neto J.R.C."/>
            <person name="da Silva M.D."/>
            <person name="Binneck E."/>
            <person name="de Melo N.F."/>
            <person name="da Silva R.H."/>
            <person name="de Melo A.L.T.M."/>
            <person name="Pandolfi V."/>
            <person name="Bustamante F.O."/>
            <person name="Brasileiro-Vidal A.C."/>
            <person name="Benko-Iseppon A.M."/>
        </authorList>
    </citation>
    <scope>NUCLEOTIDE SEQUENCE [LARGE SCALE GENOMIC DNA]</scope>
    <source>
        <tissue evidence="9">Leaves</tissue>
    </source>
</reference>
<keyword evidence="7" id="KW-0131">Cell cycle</keyword>
<feature type="compositionally biased region" description="Polar residues" evidence="8">
    <location>
        <begin position="382"/>
        <end position="397"/>
    </location>
</feature>
<keyword evidence="10" id="KW-1185">Reference proteome</keyword>
<feature type="compositionally biased region" description="Basic residues" evidence="8">
    <location>
        <begin position="823"/>
        <end position="833"/>
    </location>
</feature>